<organism evidence="3 4">
    <name type="scientific">Mesorhizobium dulcispinae</name>
    <dbReference type="NCBI Taxonomy" id="3072316"/>
    <lineage>
        <taxon>Bacteria</taxon>
        <taxon>Pseudomonadati</taxon>
        <taxon>Pseudomonadota</taxon>
        <taxon>Alphaproteobacteria</taxon>
        <taxon>Hyphomicrobiales</taxon>
        <taxon>Phyllobacteriaceae</taxon>
        <taxon>Mesorhizobium</taxon>
    </lineage>
</organism>
<feature type="signal peptide" evidence="1">
    <location>
        <begin position="1"/>
        <end position="22"/>
    </location>
</feature>
<protein>
    <submittedName>
        <fullName evidence="3">DUF4440 domain-containing protein</fullName>
    </submittedName>
</protein>
<dbReference type="RefSeq" id="WP_320315746.1">
    <property type="nucleotide sequence ID" value="NZ_JAVIIX010000002.1"/>
</dbReference>
<keyword evidence="4" id="KW-1185">Reference proteome</keyword>
<keyword evidence="1" id="KW-0732">Signal</keyword>
<dbReference type="Gene3D" id="3.10.450.50">
    <property type="match status" value="1"/>
</dbReference>
<dbReference type="InterPro" id="IPR027843">
    <property type="entry name" value="DUF4440"/>
</dbReference>
<accession>A0ABU4XDS6</accession>
<gene>
    <name evidence="3" type="ORF">RFM27_12710</name>
</gene>
<dbReference type="EMBL" id="JAVIIZ010000006">
    <property type="protein sequence ID" value="MDX8472935.1"/>
    <property type="molecule type" value="Genomic_DNA"/>
</dbReference>
<feature type="chain" id="PRO_5045766976" evidence="1">
    <location>
        <begin position="23"/>
        <end position="152"/>
    </location>
</feature>
<evidence type="ECO:0000259" key="2">
    <source>
        <dbReference type="Pfam" id="PF14534"/>
    </source>
</evidence>
<feature type="domain" description="DUF4440" evidence="2">
    <location>
        <begin position="29"/>
        <end position="132"/>
    </location>
</feature>
<evidence type="ECO:0000313" key="4">
    <source>
        <dbReference type="Proteomes" id="UP001271780"/>
    </source>
</evidence>
<reference evidence="3 4" key="1">
    <citation type="submission" date="2023-08" db="EMBL/GenBank/DDBJ databases">
        <title>Implementing the SeqCode for naming new Mesorhizobium species isolated from Vachellia karroo root nodules.</title>
        <authorList>
            <person name="Van Lill M."/>
        </authorList>
    </citation>
    <scope>NUCLEOTIDE SEQUENCE [LARGE SCALE GENOMIC DNA]</scope>
    <source>
        <strain evidence="3 4">VK23A</strain>
    </source>
</reference>
<dbReference type="Pfam" id="PF14534">
    <property type="entry name" value="DUF4440"/>
    <property type="match status" value="1"/>
</dbReference>
<evidence type="ECO:0000256" key="1">
    <source>
        <dbReference type="SAM" id="SignalP"/>
    </source>
</evidence>
<evidence type="ECO:0000313" key="3">
    <source>
        <dbReference type="EMBL" id="MDX8472935.1"/>
    </source>
</evidence>
<comment type="caution">
    <text evidence="3">The sequence shown here is derived from an EMBL/GenBank/DDBJ whole genome shotgun (WGS) entry which is preliminary data.</text>
</comment>
<dbReference type="SUPFAM" id="SSF54427">
    <property type="entry name" value="NTF2-like"/>
    <property type="match status" value="1"/>
</dbReference>
<dbReference type="Proteomes" id="UP001271780">
    <property type="component" value="Unassembled WGS sequence"/>
</dbReference>
<dbReference type="InterPro" id="IPR032710">
    <property type="entry name" value="NTF2-like_dom_sf"/>
</dbReference>
<name>A0ABU4XDS6_9HYPH</name>
<proteinExistence type="predicted"/>
<sequence length="152" mass="15868">MTFKHCLLVVAVTSLCLGSAQAQSAKEAIEAANAEFVKAYNSKDAAGVASKYADDAAAFPPDMARVDGRQNIQKLWQGAIDMGISELTLTTLEVQESGNFAYESGSFSLKAPGKDSKLVDAAGKYVVVWKKGQEAAGSSIGTYGTPIPGNEG</sequence>